<evidence type="ECO:0000313" key="10">
    <source>
        <dbReference type="EMBL" id="SLM15926.1"/>
    </source>
</evidence>
<evidence type="ECO:0000259" key="9">
    <source>
        <dbReference type="Pfam" id="PF16916"/>
    </source>
</evidence>
<accession>A0A3P3XM01</accession>
<evidence type="ECO:0000256" key="3">
    <source>
        <dbReference type="ARBA" id="ARBA00022448"/>
    </source>
</evidence>
<dbReference type="EMBL" id="FWDM01000041">
    <property type="protein sequence ID" value="SLM15926.1"/>
    <property type="molecule type" value="Genomic_DNA"/>
</dbReference>
<dbReference type="InterPro" id="IPR027469">
    <property type="entry name" value="Cation_efflux_TMD_sf"/>
</dbReference>
<comment type="similarity">
    <text evidence="2">Belongs to the cation diffusion facilitator (CDF) transporter (TC 2.A.4) family.</text>
</comment>
<proteinExistence type="inferred from homology"/>
<dbReference type="PANTHER" id="PTHR43840">
    <property type="entry name" value="MITOCHONDRIAL METAL TRANSPORTER 1-RELATED"/>
    <property type="match status" value="1"/>
</dbReference>
<evidence type="ECO:0000256" key="1">
    <source>
        <dbReference type="ARBA" id="ARBA00004141"/>
    </source>
</evidence>
<dbReference type="Pfam" id="PF16916">
    <property type="entry name" value="ZT_dimer"/>
    <property type="match status" value="1"/>
</dbReference>
<dbReference type="Gene3D" id="1.20.1510.10">
    <property type="entry name" value="Cation efflux protein transmembrane domain"/>
    <property type="match status" value="1"/>
</dbReference>
<sequence length="289" mass="31593">MQESFRKLGYAEGIASAIINTILFGLKIWVGIKASSIAMTADAWHTLSDTLTSLVVILGFWISGRPKDEEHPFGHGRAEVIAAVVIATLLAVVGASFFRDSIRQLIERKNAAFSTLSLIIFSISVLVKEALARFSLWAGKKTQSQSLVADGWHHRSDALASLMIVVGAVVGKYVWWIDGVLGIGVSALILYAAYDIAKSAFHALMGESAGAFLSGEIRRIAAETSPQLKDIHHIHVHRYGDHLEITLHARMNGETNIQDAHNLSSSLERELKKELNADTTVHIEPEKHA</sequence>
<dbReference type="InterPro" id="IPR058533">
    <property type="entry name" value="Cation_efflux_TM"/>
</dbReference>
<feature type="domain" description="Cation efflux protein cytoplasmic" evidence="9">
    <location>
        <begin position="216"/>
        <end position="286"/>
    </location>
</feature>
<dbReference type="Pfam" id="PF01545">
    <property type="entry name" value="Cation_efflux"/>
    <property type="match status" value="1"/>
</dbReference>
<evidence type="ECO:0000256" key="5">
    <source>
        <dbReference type="ARBA" id="ARBA00022989"/>
    </source>
</evidence>
<dbReference type="SUPFAM" id="SSF160240">
    <property type="entry name" value="Cation efflux protein cytoplasmic domain-like"/>
    <property type="match status" value="1"/>
</dbReference>
<dbReference type="Gene3D" id="3.30.70.1350">
    <property type="entry name" value="Cation efflux protein, cytoplasmic domain"/>
    <property type="match status" value="1"/>
</dbReference>
<evidence type="ECO:0000256" key="6">
    <source>
        <dbReference type="ARBA" id="ARBA00023136"/>
    </source>
</evidence>
<dbReference type="InterPro" id="IPR036837">
    <property type="entry name" value="Cation_efflux_CTD_sf"/>
</dbReference>
<dbReference type="GO" id="GO:0016020">
    <property type="term" value="C:membrane"/>
    <property type="evidence" value="ECO:0007669"/>
    <property type="project" value="UniProtKB-SubCell"/>
</dbReference>
<evidence type="ECO:0000256" key="2">
    <source>
        <dbReference type="ARBA" id="ARBA00008114"/>
    </source>
</evidence>
<feature type="transmembrane region" description="Helical" evidence="7">
    <location>
        <begin position="44"/>
        <end position="64"/>
    </location>
</feature>
<keyword evidence="3" id="KW-0813">Transport</keyword>
<evidence type="ECO:0000259" key="8">
    <source>
        <dbReference type="Pfam" id="PF01545"/>
    </source>
</evidence>
<dbReference type="InterPro" id="IPR050291">
    <property type="entry name" value="CDF_Transporter"/>
</dbReference>
<dbReference type="FunFam" id="1.20.1510.10:FF:000006">
    <property type="entry name" value="Divalent cation efflux transporter"/>
    <property type="match status" value="1"/>
</dbReference>
<dbReference type="AlphaFoldDB" id="A0A3P3XM01"/>
<dbReference type="SUPFAM" id="SSF161111">
    <property type="entry name" value="Cation efflux protein transmembrane domain-like"/>
    <property type="match status" value="1"/>
</dbReference>
<dbReference type="PANTHER" id="PTHR43840:SF15">
    <property type="entry name" value="MITOCHONDRIAL METAL TRANSPORTER 1-RELATED"/>
    <property type="match status" value="1"/>
</dbReference>
<dbReference type="InterPro" id="IPR027470">
    <property type="entry name" value="Cation_efflux_CTD"/>
</dbReference>
<evidence type="ECO:0000256" key="4">
    <source>
        <dbReference type="ARBA" id="ARBA00022692"/>
    </source>
</evidence>
<name>A0A3P3XM01_9SPIR</name>
<feature type="transmembrane region" description="Helical" evidence="7">
    <location>
        <begin position="80"/>
        <end position="98"/>
    </location>
</feature>
<dbReference type="GO" id="GO:0008324">
    <property type="term" value="F:monoatomic cation transmembrane transporter activity"/>
    <property type="evidence" value="ECO:0007669"/>
    <property type="project" value="InterPro"/>
</dbReference>
<feature type="transmembrane region" description="Helical" evidence="7">
    <location>
        <begin position="110"/>
        <end position="127"/>
    </location>
</feature>
<gene>
    <name evidence="10" type="ORF">SPIROBIBN47_90020</name>
</gene>
<dbReference type="InterPro" id="IPR002524">
    <property type="entry name" value="Cation_efflux"/>
</dbReference>
<organism evidence="10">
    <name type="scientific">uncultured spirochete</name>
    <dbReference type="NCBI Taxonomy" id="156406"/>
    <lineage>
        <taxon>Bacteria</taxon>
        <taxon>Pseudomonadati</taxon>
        <taxon>Spirochaetota</taxon>
        <taxon>Spirochaetia</taxon>
        <taxon>Spirochaetales</taxon>
        <taxon>environmental samples</taxon>
    </lineage>
</organism>
<dbReference type="NCBIfam" id="TIGR01297">
    <property type="entry name" value="CDF"/>
    <property type="match status" value="1"/>
</dbReference>
<keyword evidence="5 7" id="KW-1133">Transmembrane helix</keyword>
<evidence type="ECO:0000256" key="7">
    <source>
        <dbReference type="SAM" id="Phobius"/>
    </source>
</evidence>
<feature type="transmembrane region" description="Helical" evidence="7">
    <location>
        <begin position="173"/>
        <end position="194"/>
    </location>
</feature>
<reference evidence="10" key="1">
    <citation type="submission" date="2017-02" db="EMBL/GenBank/DDBJ databases">
        <authorList>
            <person name="Regsiter A."/>
            <person name="William W."/>
        </authorList>
    </citation>
    <scope>NUCLEOTIDE SEQUENCE</scope>
    <source>
        <strain evidence="10">Bib</strain>
    </source>
</reference>
<keyword evidence="6 7" id="KW-0472">Membrane</keyword>
<feature type="transmembrane region" description="Helical" evidence="7">
    <location>
        <begin position="13"/>
        <end position="32"/>
    </location>
</feature>
<feature type="domain" description="Cation efflux protein transmembrane" evidence="8">
    <location>
        <begin position="14"/>
        <end position="205"/>
    </location>
</feature>
<protein>
    <submittedName>
        <fullName evidence="10">Cation diffusion facilitator family transporter</fullName>
    </submittedName>
</protein>
<comment type="subcellular location">
    <subcellularLocation>
        <location evidence="1">Membrane</location>
        <topology evidence="1">Multi-pass membrane protein</topology>
    </subcellularLocation>
</comment>
<keyword evidence="4 7" id="KW-0812">Transmembrane</keyword>